<gene>
    <name evidence="2" type="ORF">HY220_01130</name>
</gene>
<evidence type="ECO:0000313" key="3">
    <source>
        <dbReference type="Proteomes" id="UP000808388"/>
    </source>
</evidence>
<comment type="caution">
    <text evidence="2">The sequence shown here is derived from an EMBL/GenBank/DDBJ whole genome shotgun (WGS) entry which is preliminary data.</text>
</comment>
<dbReference type="Proteomes" id="UP000808388">
    <property type="component" value="Unassembled WGS sequence"/>
</dbReference>
<dbReference type="CDD" id="cd07989">
    <property type="entry name" value="LPLAT_AGPAT-like"/>
    <property type="match status" value="1"/>
</dbReference>
<proteinExistence type="predicted"/>
<dbReference type="GO" id="GO:0032259">
    <property type="term" value="P:methylation"/>
    <property type="evidence" value="ECO:0007669"/>
    <property type="project" value="UniProtKB-KW"/>
</dbReference>
<dbReference type="EMBL" id="JACQCQ010000003">
    <property type="protein sequence ID" value="MBI3627339.1"/>
    <property type="molecule type" value="Genomic_DNA"/>
</dbReference>
<dbReference type="GO" id="GO:0016746">
    <property type="term" value="F:acyltransferase activity"/>
    <property type="evidence" value="ECO:0007669"/>
    <property type="project" value="InterPro"/>
</dbReference>
<dbReference type="Pfam" id="PF08241">
    <property type="entry name" value="Methyltransf_11"/>
    <property type="match status" value="1"/>
</dbReference>
<keyword evidence="2" id="KW-0489">Methyltransferase</keyword>
<dbReference type="InterPro" id="IPR002123">
    <property type="entry name" value="Plipid/glycerol_acylTrfase"/>
</dbReference>
<dbReference type="Pfam" id="PF01553">
    <property type="entry name" value="Acyltransferase"/>
    <property type="match status" value="1"/>
</dbReference>
<dbReference type="Gene3D" id="3.40.50.150">
    <property type="entry name" value="Vaccinia Virus protein VP39"/>
    <property type="match status" value="1"/>
</dbReference>
<dbReference type="InterPro" id="IPR013216">
    <property type="entry name" value="Methyltransf_11"/>
</dbReference>
<dbReference type="SUPFAM" id="SSF53335">
    <property type="entry name" value="S-adenosyl-L-methionine-dependent methyltransferases"/>
    <property type="match status" value="1"/>
</dbReference>
<evidence type="ECO:0000259" key="1">
    <source>
        <dbReference type="SMART" id="SM00563"/>
    </source>
</evidence>
<accession>A0A9D6QRT6</accession>
<name>A0A9D6QRT6_9BACT</name>
<dbReference type="PANTHER" id="PTHR43591">
    <property type="entry name" value="METHYLTRANSFERASE"/>
    <property type="match status" value="1"/>
</dbReference>
<reference evidence="2" key="1">
    <citation type="submission" date="2020-07" db="EMBL/GenBank/DDBJ databases">
        <title>Huge and variable diversity of episymbiotic CPR bacteria and DPANN archaea in groundwater ecosystems.</title>
        <authorList>
            <person name="He C.Y."/>
            <person name="Keren R."/>
            <person name="Whittaker M."/>
            <person name="Farag I.F."/>
            <person name="Doudna J."/>
            <person name="Cate J.H.D."/>
            <person name="Banfield J.F."/>
        </authorList>
    </citation>
    <scope>NUCLEOTIDE SEQUENCE</scope>
    <source>
        <strain evidence="2">NC_groundwater_972_Pr1_S-0.2um_49_27</strain>
    </source>
</reference>
<evidence type="ECO:0000313" key="2">
    <source>
        <dbReference type="EMBL" id="MBI3627339.1"/>
    </source>
</evidence>
<organism evidence="2 3">
    <name type="scientific">Candidatus Sungiibacteriota bacterium</name>
    <dbReference type="NCBI Taxonomy" id="2750080"/>
    <lineage>
        <taxon>Bacteria</taxon>
        <taxon>Candidatus Sungiibacteriota</taxon>
    </lineage>
</organism>
<dbReference type="CDD" id="cd02440">
    <property type="entry name" value="AdoMet_MTases"/>
    <property type="match status" value="1"/>
</dbReference>
<keyword evidence="2" id="KW-0808">Transferase</keyword>
<dbReference type="InterPro" id="IPR029063">
    <property type="entry name" value="SAM-dependent_MTases_sf"/>
</dbReference>
<protein>
    <submittedName>
        <fullName evidence="2">Methyltransferase domain-containing protein</fullName>
    </submittedName>
</protein>
<dbReference type="AlphaFoldDB" id="A0A9D6QRT6"/>
<sequence length="467" mass="53362">MVHSEAKTGFWYARVIWVVHRLIWIWYQPLFNIFTQQVILNRKKILETKTPLIFVSNHESHFDPFLISGATPCFGHVMPIRFFSRDIFFEQFKYKLFLWLVGAFPGHIGLGLKEATELPARYLNEGYSIGVFPEWCFPDEPEASRMQNAAPAISQESGAPIVPVFLFGIQGLSWSKVFLMKKKIIISFGDPIYPDAKETLENYTERVSHGLLAARFATVQYIRGKEHNFWASYADFYKHLELAAPYQKMTALILGLIAQKNVCGRWLDLGTGSGAMTELVLQAAGKNAIQVLATDFSDKMLDTAKERFKSNPNVTIEKVDLTEHLPYDNGSFDGVVANLVLPYITHHAGVLGKEALANAILQVHRVLKPGGFFLFSTPKPHVNFIYVALASWKSFFRRDHPEYRRLALHILRHALRIQKWGRREIYNFLSLSDLEDLFYEVGFVNLQFKLTLSDQVYVVTGEKVTSS</sequence>
<dbReference type="SUPFAM" id="SSF69593">
    <property type="entry name" value="Glycerol-3-phosphate (1)-acyltransferase"/>
    <property type="match status" value="1"/>
</dbReference>
<dbReference type="SMART" id="SM00563">
    <property type="entry name" value="PlsC"/>
    <property type="match status" value="1"/>
</dbReference>
<dbReference type="GO" id="GO:0008757">
    <property type="term" value="F:S-adenosylmethionine-dependent methyltransferase activity"/>
    <property type="evidence" value="ECO:0007669"/>
    <property type="project" value="InterPro"/>
</dbReference>
<feature type="domain" description="Phospholipid/glycerol acyltransferase" evidence="1">
    <location>
        <begin position="52"/>
        <end position="169"/>
    </location>
</feature>